<dbReference type="InterPro" id="IPR019776">
    <property type="entry name" value="Flagellar_basal_body_rod_CS"/>
</dbReference>
<proteinExistence type="inferred from homology"/>
<evidence type="ECO:0000259" key="3">
    <source>
        <dbReference type="Pfam" id="PF06429"/>
    </source>
</evidence>
<feature type="domain" description="Flagellar basal-body/hook protein C-terminal" evidence="3">
    <location>
        <begin position="71"/>
        <end position="112"/>
    </location>
</feature>
<gene>
    <name evidence="4" type="ORF">MNBD_NITROSPIRAE01-932</name>
</gene>
<reference evidence="4" key="1">
    <citation type="submission" date="2018-06" db="EMBL/GenBank/DDBJ databases">
        <authorList>
            <person name="Zhirakovskaya E."/>
        </authorList>
    </citation>
    <scope>NUCLEOTIDE SEQUENCE</scope>
</reference>
<protein>
    <recommendedName>
        <fullName evidence="5">Flagellar basal-body rod protein FlgC</fullName>
    </recommendedName>
</protein>
<comment type="similarity">
    <text evidence="1">Belongs to the flagella basal body rod proteins family.</text>
</comment>
<dbReference type="AlphaFoldDB" id="A0A3B1C8S2"/>
<dbReference type="PANTHER" id="PTHR30435:SF19">
    <property type="entry name" value="FLAGELLAR BASAL-BODY ROD PROTEIN FLGG"/>
    <property type="match status" value="1"/>
</dbReference>
<dbReference type="Pfam" id="PF06429">
    <property type="entry name" value="Flg_bbr_C"/>
    <property type="match status" value="1"/>
</dbReference>
<evidence type="ECO:0000256" key="1">
    <source>
        <dbReference type="ARBA" id="ARBA00009677"/>
    </source>
</evidence>
<evidence type="ECO:0000313" key="4">
    <source>
        <dbReference type="EMBL" id="VAX26589.1"/>
    </source>
</evidence>
<sequence>MISAINSSQSGISAGLKRQEVSANNVANISTEGFKKDTIVQNEGSTGGVVVQIEKSSTPGPQFPEANGSLIEGSNVDLAEEAVNQSIAATTFGANLAALKATQQAEKSIIDLFA</sequence>
<dbReference type="InterPro" id="IPR001444">
    <property type="entry name" value="Flag_bb_rod_N"/>
</dbReference>
<feature type="domain" description="Flagellar basal body rod protein N-terminal" evidence="2">
    <location>
        <begin position="5"/>
        <end position="35"/>
    </location>
</feature>
<dbReference type="InterPro" id="IPR010930">
    <property type="entry name" value="Flg_bb/hook_C_dom"/>
</dbReference>
<dbReference type="PROSITE" id="PS00588">
    <property type="entry name" value="FLAGELLA_BB_ROD"/>
    <property type="match status" value="1"/>
</dbReference>
<evidence type="ECO:0008006" key="5">
    <source>
        <dbReference type="Google" id="ProtNLM"/>
    </source>
</evidence>
<dbReference type="GO" id="GO:0071978">
    <property type="term" value="P:bacterial-type flagellum-dependent swarming motility"/>
    <property type="evidence" value="ECO:0007669"/>
    <property type="project" value="TreeGrafter"/>
</dbReference>
<name>A0A3B1C8S2_9ZZZZ</name>
<dbReference type="GO" id="GO:0009288">
    <property type="term" value="C:bacterial-type flagellum"/>
    <property type="evidence" value="ECO:0007669"/>
    <property type="project" value="TreeGrafter"/>
</dbReference>
<dbReference type="EMBL" id="UOGF01000016">
    <property type="protein sequence ID" value="VAX26589.1"/>
    <property type="molecule type" value="Genomic_DNA"/>
</dbReference>
<evidence type="ECO:0000259" key="2">
    <source>
        <dbReference type="Pfam" id="PF00460"/>
    </source>
</evidence>
<organism evidence="4">
    <name type="scientific">hydrothermal vent metagenome</name>
    <dbReference type="NCBI Taxonomy" id="652676"/>
    <lineage>
        <taxon>unclassified sequences</taxon>
        <taxon>metagenomes</taxon>
        <taxon>ecological metagenomes</taxon>
    </lineage>
</organism>
<accession>A0A3B1C8S2</accession>
<dbReference type="PANTHER" id="PTHR30435">
    <property type="entry name" value="FLAGELLAR PROTEIN"/>
    <property type="match status" value="1"/>
</dbReference>
<dbReference type="Pfam" id="PF00460">
    <property type="entry name" value="Flg_bb_rod"/>
    <property type="match status" value="1"/>
</dbReference>